<feature type="compositionally biased region" description="Basic and acidic residues" evidence="1">
    <location>
        <begin position="43"/>
        <end position="53"/>
    </location>
</feature>
<name>A0AAD9Y1X4_COLKA</name>
<proteinExistence type="predicted"/>
<accession>A0AAD9Y1X4</accession>
<sequence length="107" mass="11911">MSDPLLRTPSLGTERVTGVLVTLNHFGYRTLARSGMPSARQMPTEDHQALSENRRRRPPSSFETEGYLSVLTDNASDARIETEDLWAPSAFIANTTLPFAMQTTNLE</sequence>
<reference evidence="2" key="1">
    <citation type="submission" date="2023-02" db="EMBL/GenBank/DDBJ databases">
        <title>Colletotrichum kahawae CIFC_Que2 genome sequencing and assembly.</title>
        <authorList>
            <person name="Baroncelli R."/>
        </authorList>
    </citation>
    <scope>NUCLEOTIDE SEQUENCE</scope>
    <source>
        <strain evidence="2">CIFC_Que2</strain>
    </source>
</reference>
<keyword evidence="3" id="KW-1185">Reference proteome</keyword>
<comment type="caution">
    <text evidence="2">The sequence shown here is derived from an EMBL/GenBank/DDBJ whole genome shotgun (WGS) entry which is preliminary data.</text>
</comment>
<dbReference type="AlphaFoldDB" id="A0AAD9Y1X4"/>
<gene>
    <name evidence="2" type="ORF">CKAH01_02121</name>
</gene>
<feature type="region of interest" description="Disordered" evidence="1">
    <location>
        <begin position="34"/>
        <end position="68"/>
    </location>
</feature>
<evidence type="ECO:0000313" key="3">
    <source>
        <dbReference type="Proteomes" id="UP001281614"/>
    </source>
</evidence>
<dbReference type="EMBL" id="VYYT01000554">
    <property type="protein sequence ID" value="KAK2732175.1"/>
    <property type="molecule type" value="Genomic_DNA"/>
</dbReference>
<protein>
    <submittedName>
        <fullName evidence="2">Uncharacterized protein</fullName>
    </submittedName>
</protein>
<evidence type="ECO:0000256" key="1">
    <source>
        <dbReference type="SAM" id="MobiDB-lite"/>
    </source>
</evidence>
<dbReference type="Proteomes" id="UP001281614">
    <property type="component" value="Unassembled WGS sequence"/>
</dbReference>
<evidence type="ECO:0000313" key="2">
    <source>
        <dbReference type="EMBL" id="KAK2732175.1"/>
    </source>
</evidence>
<organism evidence="2 3">
    <name type="scientific">Colletotrichum kahawae</name>
    <name type="common">Coffee berry disease fungus</name>
    <dbReference type="NCBI Taxonomy" id="34407"/>
    <lineage>
        <taxon>Eukaryota</taxon>
        <taxon>Fungi</taxon>
        <taxon>Dikarya</taxon>
        <taxon>Ascomycota</taxon>
        <taxon>Pezizomycotina</taxon>
        <taxon>Sordariomycetes</taxon>
        <taxon>Hypocreomycetidae</taxon>
        <taxon>Glomerellales</taxon>
        <taxon>Glomerellaceae</taxon>
        <taxon>Colletotrichum</taxon>
        <taxon>Colletotrichum gloeosporioides species complex</taxon>
    </lineage>
</organism>